<protein>
    <submittedName>
        <fullName evidence="1">Uncharacterized protein</fullName>
    </submittedName>
</protein>
<reference evidence="1 2" key="1">
    <citation type="submission" date="2014-09" db="EMBL/GenBank/DDBJ databases">
        <authorList>
            <person name="Regsiter A."/>
        </authorList>
    </citation>
    <scope>NUCLEOTIDE SEQUENCE [LARGE SCALE GENOMIC DNA]</scope>
</reference>
<proteinExistence type="predicted"/>
<gene>
    <name evidence="1" type="ORF">XAC3562_1020007</name>
</gene>
<accession>A0A0U5F7Y5</accession>
<evidence type="ECO:0000313" key="2">
    <source>
        <dbReference type="Proteomes" id="UP000052230"/>
    </source>
</evidence>
<sequence>MTVLLQTLPRGNSWLIVPKN</sequence>
<organism evidence="1 2">
    <name type="scientific">Xanthomonas citri pv. citri</name>
    <dbReference type="NCBI Taxonomy" id="611301"/>
    <lineage>
        <taxon>Bacteria</taxon>
        <taxon>Pseudomonadati</taxon>
        <taxon>Pseudomonadota</taxon>
        <taxon>Gammaproteobacteria</taxon>
        <taxon>Lysobacterales</taxon>
        <taxon>Lysobacteraceae</taxon>
        <taxon>Xanthomonas</taxon>
    </lineage>
</organism>
<keyword evidence="2" id="KW-1185">Reference proteome</keyword>
<dbReference type="Proteomes" id="UP000052230">
    <property type="component" value="Unassembled WGS sequence"/>
</dbReference>
<comment type="caution">
    <text evidence="1">The sequence shown here is derived from an EMBL/GenBank/DDBJ whole genome shotgun (WGS) entry which is preliminary data.</text>
</comment>
<dbReference type="EMBL" id="CCXZ01000005">
    <property type="protein sequence ID" value="CEG14298.1"/>
    <property type="molecule type" value="Genomic_DNA"/>
</dbReference>
<dbReference type="AlphaFoldDB" id="A0A0U5F7Y5"/>
<name>A0A0U5F7Y5_XANCI</name>
<evidence type="ECO:0000313" key="1">
    <source>
        <dbReference type="EMBL" id="CEG14298.1"/>
    </source>
</evidence>